<feature type="domain" description="Ubiquitin-like protease family profile" evidence="6">
    <location>
        <begin position="436"/>
        <end position="604"/>
    </location>
</feature>
<evidence type="ECO:0000256" key="3">
    <source>
        <dbReference type="ARBA" id="ARBA00022801"/>
    </source>
</evidence>
<name>A0A9C5ZN27_9MUSC</name>
<dbReference type="Gene3D" id="3.40.395.10">
    <property type="entry name" value="Adenoviral Proteinase, Chain A"/>
    <property type="match status" value="1"/>
</dbReference>
<dbReference type="Proteomes" id="UP000092443">
    <property type="component" value="Unplaced"/>
</dbReference>
<dbReference type="PROSITE" id="PS50600">
    <property type="entry name" value="ULP_PROTEASE"/>
    <property type="match status" value="1"/>
</dbReference>
<accession>A0A9C5ZN27</accession>
<reference evidence="8" key="1">
    <citation type="submission" date="2025-08" db="UniProtKB">
        <authorList>
            <consortium name="RefSeq"/>
        </authorList>
    </citation>
    <scope>IDENTIFICATION</scope>
    <source>
        <tissue evidence="8">Whole body pupa</tissue>
    </source>
</reference>
<evidence type="ECO:0000256" key="1">
    <source>
        <dbReference type="ARBA" id="ARBA00005234"/>
    </source>
</evidence>
<dbReference type="RefSeq" id="XP_037897942.1">
    <property type="nucleotide sequence ID" value="XM_038042014.1"/>
</dbReference>
<dbReference type="AlphaFoldDB" id="A0A9C5ZN27"/>
<dbReference type="GO" id="GO:0006508">
    <property type="term" value="P:proteolysis"/>
    <property type="evidence" value="ECO:0007669"/>
    <property type="project" value="UniProtKB-KW"/>
</dbReference>
<dbReference type="Pfam" id="PF02902">
    <property type="entry name" value="Peptidase_C48"/>
    <property type="match status" value="1"/>
</dbReference>
<dbReference type="SUPFAM" id="SSF54001">
    <property type="entry name" value="Cysteine proteinases"/>
    <property type="match status" value="1"/>
</dbReference>
<protein>
    <submittedName>
        <fullName evidence="8">Sentrin-specific protease 1-like</fullName>
    </submittedName>
</protein>
<dbReference type="PANTHER" id="PTHR12606:SF141">
    <property type="entry name" value="GH15225P-RELATED"/>
    <property type="match status" value="1"/>
</dbReference>
<dbReference type="GO" id="GO:0016926">
    <property type="term" value="P:protein desumoylation"/>
    <property type="evidence" value="ECO:0007669"/>
    <property type="project" value="TreeGrafter"/>
</dbReference>
<evidence type="ECO:0000256" key="4">
    <source>
        <dbReference type="ARBA" id="ARBA00022807"/>
    </source>
</evidence>
<dbReference type="GO" id="GO:0080090">
    <property type="term" value="P:regulation of primary metabolic process"/>
    <property type="evidence" value="ECO:0007669"/>
    <property type="project" value="UniProtKB-ARBA"/>
</dbReference>
<dbReference type="GO" id="GO:0016929">
    <property type="term" value="F:deSUMOylase activity"/>
    <property type="evidence" value="ECO:0007669"/>
    <property type="project" value="TreeGrafter"/>
</dbReference>
<keyword evidence="7" id="KW-1185">Reference proteome</keyword>
<dbReference type="InterPro" id="IPR038765">
    <property type="entry name" value="Papain-like_cys_pep_sf"/>
</dbReference>
<evidence type="ECO:0000313" key="8">
    <source>
        <dbReference type="RefSeq" id="XP_037897942.1"/>
    </source>
</evidence>
<dbReference type="GO" id="GO:0060255">
    <property type="term" value="P:regulation of macromolecule metabolic process"/>
    <property type="evidence" value="ECO:0007669"/>
    <property type="project" value="UniProtKB-ARBA"/>
</dbReference>
<proteinExistence type="inferred from homology"/>
<gene>
    <name evidence="8" type="primary">LOC119642747</name>
</gene>
<sequence>MVFDIENKFRSLLNFNKSSSPQSSKPENKRKRKSEDCSAELDSCHNTSLFSVPEMVHRVVKNTVYADVEFSDDDDLVEPKSSGSIKKGFASRLFDISRHLHSKKEPKFQDKLTSSATSSKHIDNLSMLALLPAENMKPSYAYCQPGGNQKLSLRASNSSCNSSEVPTFASFPPLHDSEYLPNTGRLSRRSVVAETEKSQHSEKYVSLWKQAEPSRTECDAPAAIYEPNNQSQVKRTTLLPISISSARGLKDMSISSLKLRCSSNAIAPGTTKNKSLLPTKQRNIREYTHSDEETHILRSHDDREFIKQSPQKTELKFFDPINNLRDRANSSTEYKDNWHENSPSKSSLCRNNVFWKDHKTDAVRKQSINRRPDPEVEIQDRLRNIQIVEHKALLSDDYEENTTKAKCIEFAKEHRDRINAAIFGSTDEILTSKFNLNITRRDLRTLYGCNWLNDQIINFYMNLLIDRGERNNSKSNGLPSVYAMNTFFFPRLLQAGYGGVRRWTRKVDIFTKDILPIPLHLIGIHWCMAIIHLKNRSIKFYNSMGTPCPKILKVLEQYLKDESMDKRKKAFDTSQFTIESVNDLPQQKNGSDCGVFSCMFAEYVTRDKKIDFSQANMKYFREKMILEIIEGKLWQ</sequence>
<evidence type="ECO:0000313" key="7">
    <source>
        <dbReference type="Proteomes" id="UP000092443"/>
    </source>
</evidence>
<dbReference type="GO" id="GO:0005634">
    <property type="term" value="C:nucleus"/>
    <property type="evidence" value="ECO:0007669"/>
    <property type="project" value="TreeGrafter"/>
</dbReference>
<evidence type="ECO:0000259" key="6">
    <source>
        <dbReference type="PROSITE" id="PS50600"/>
    </source>
</evidence>
<evidence type="ECO:0000256" key="2">
    <source>
        <dbReference type="ARBA" id="ARBA00022670"/>
    </source>
</evidence>
<comment type="similarity">
    <text evidence="1">Belongs to the peptidase C48 family.</text>
</comment>
<organism evidence="7 8">
    <name type="scientific">Glossina fuscipes</name>
    <dbReference type="NCBI Taxonomy" id="7396"/>
    <lineage>
        <taxon>Eukaryota</taxon>
        <taxon>Metazoa</taxon>
        <taxon>Ecdysozoa</taxon>
        <taxon>Arthropoda</taxon>
        <taxon>Hexapoda</taxon>
        <taxon>Insecta</taxon>
        <taxon>Pterygota</taxon>
        <taxon>Neoptera</taxon>
        <taxon>Endopterygota</taxon>
        <taxon>Diptera</taxon>
        <taxon>Brachycera</taxon>
        <taxon>Muscomorpha</taxon>
        <taxon>Hippoboscoidea</taxon>
        <taxon>Glossinidae</taxon>
        <taxon>Glossina</taxon>
    </lineage>
</organism>
<dbReference type="PANTHER" id="PTHR12606">
    <property type="entry name" value="SENTRIN/SUMO-SPECIFIC PROTEASE"/>
    <property type="match status" value="1"/>
</dbReference>
<keyword evidence="4" id="KW-0788">Thiol protease</keyword>
<dbReference type="KEGG" id="gfs:119642747"/>
<evidence type="ECO:0000256" key="5">
    <source>
        <dbReference type="SAM" id="MobiDB-lite"/>
    </source>
</evidence>
<keyword evidence="3" id="KW-0378">Hydrolase</keyword>
<dbReference type="FunFam" id="3.40.395.10:FF:000001">
    <property type="entry name" value="Sentrin-specific protease 1"/>
    <property type="match status" value="1"/>
</dbReference>
<dbReference type="InterPro" id="IPR003653">
    <property type="entry name" value="Peptidase_C48_C"/>
</dbReference>
<keyword evidence="2" id="KW-0645">Protease</keyword>
<feature type="region of interest" description="Disordered" evidence="5">
    <location>
        <begin position="16"/>
        <end position="36"/>
    </location>
</feature>
<feature type="compositionally biased region" description="Polar residues" evidence="5">
    <location>
        <begin position="16"/>
        <end position="25"/>
    </location>
</feature>
<dbReference type="GeneID" id="119642747"/>